<feature type="compositionally biased region" description="Basic and acidic residues" evidence="1">
    <location>
        <begin position="85"/>
        <end position="120"/>
    </location>
</feature>
<dbReference type="InterPro" id="IPR011421">
    <property type="entry name" value="BCNT-C"/>
</dbReference>
<feature type="compositionally biased region" description="Basic and acidic residues" evidence="1">
    <location>
        <begin position="47"/>
        <end position="72"/>
    </location>
</feature>
<dbReference type="PROSITE" id="PS51279">
    <property type="entry name" value="BCNT_C"/>
    <property type="match status" value="1"/>
</dbReference>
<evidence type="ECO:0000313" key="3">
    <source>
        <dbReference type="EMBL" id="KAJ2681120.1"/>
    </source>
</evidence>
<dbReference type="Pfam" id="PF07572">
    <property type="entry name" value="BCNT"/>
    <property type="match status" value="1"/>
</dbReference>
<dbReference type="Proteomes" id="UP001151518">
    <property type="component" value="Unassembled WGS sequence"/>
</dbReference>
<feature type="compositionally biased region" description="Acidic residues" evidence="1">
    <location>
        <begin position="37"/>
        <end position="46"/>
    </location>
</feature>
<dbReference type="OrthoDB" id="445677at2759"/>
<reference evidence="3" key="1">
    <citation type="submission" date="2022-07" db="EMBL/GenBank/DDBJ databases">
        <title>Phylogenomic reconstructions and comparative analyses of Kickxellomycotina fungi.</title>
        <authorList>
            <person name="Reynolds N.K."/>
            <person name="Stajich J.E."/>
            <person name="Barry K."/>
            <person name="Grigoriev I.V."/>
            <person name="Crous P."/>
            <person name="Smith M.E."/>
        </authorList>
    </citation>
    <scope>NUCLEOTIDE SEQUENCE</scope>
    <source>
        <strain evidence="3">NRRL 3115</strain>
    </source>
</reference>
<comment type="caution">
    <text evidence="3">The sequence shown here is derived from an EMBL/GenBank/DDBJ whole genome shotgun (WGS) entry which is preliminary data.</text>
</comment>
<accession>A0A9W8GCS9</accession>
<evidence type="ECO:0000256" key="1">
    <source>
        <dbReference type="SAM" id="MobiDB-lite"/>
    </source>
</evidence>
<feature type="compositionally biased region" description="Low complexity" evidence="1">
    <location>
        <begin position="27"/>
        <end position="36"/>
    </location>
</feature>
<proteinExistence type="predicted"/>
<feature type="region of interest" description="Disordered" evidence="1">
    <location>
        <begin position="1"/>
        <end position="133"/>
    </location>
</feature>
<feature type="domain" description="BCNT-C" evidence="2">
    <location>
        <begin position="122"/>
        <end position="198"/>
    </location>
</feature>
<protein>
    <recommendedName>
        <fullName evidence="2">BCNT-C domain-containing protein</fullName>
    </recommendedName>
</protein>
<organism evidence="3 4">
    <name type="scientific">Coemansia spiralis</name>
    <dbReference type="NCBI Taxonomy" id="417178"/>
    <lineage>
        <taxon>Eukaryota</taxon>
        <taxon>Fungi</taxon>
        <taxon>Fungi incertae sedis</taxon>
        <taxon>Zoopagomycota</taxon>
        <taxon>Kickxellomycotina</taxon>
        <taxon>Kickxellomycetes</taxon>
        <taxon>Kickxellales</taxon>
        <taxon>Kickxellaceae</taxon>
        <taxon>Coemansia</taxon>
    </lineage>
</organism>
<gene>
    <name evidence="3" type="ORF">GGI25_000075</name>
</gene>
<dbReference type="AlphaFoldDB" id="A0A9W8GCS9"/>
<sequence length="198" mass="22714">MSLADLYKNDTGSPDRESSSDDEEYVDGQGSNNSNGESDDGSDADNDEHTEAEEPKEEKRAAEEQQKRRIDDIWQEMNAPSSKAARIEAAESPEDSKEKPKEENKEAKSEEEPKQVVERKGPRRASKFSKMAAMVEQRRARRENTLEAARKQWTGFVDAAGIREDLNRANKDGFVERQEFLRRVDERTYQNTKSRKQK</sequence>
<evidence type="ECO:0000313" key="4">
    <source>
        <dbReference type="Proteomes" id="UP001151518"/>
    </source>
</evidence>
<name>A0A9W8GCS9_9FUNG</name>
<evidence type="ECO:0000259" key="2">
    <source>
        <dbReference type="PROSITE" id="PS51279"/>
    </source>
</evidence>
<dbReference type="EMBL" id="JANBTW010000001">
    <property type="protein sequence ID" value="KAJ2681120.1"/>
    <property type="molecule type" value="Genomic_DNA"/>
</dbReference>